<evidence type="ECO:0000256" key="1">
    <source>
        <dbReference type="ARBA" id="ARBA00008668"/>
    </source>
</evidence>
<reference evidence="5" key="2">
    <citation type="journal article" date="2024" name="Plant">
        <title>Genomic evolution and insights into agronomic trait innovations of Sesamum species.</title>
        <authorList>
            <person name="Miao H."/>
            <person name="Wang L."/>
            <person name="Qu L."/>
            <person name="Liu H."/>
            <person name="Sun Y."/>
            <person name="Le M."/>
            <person name="Wang Q."/>
            <person name="Wei S."/>
            <person name="Zheng Y."/>
            <person name="Lin W."/>
            <person name="Duan Y."/>
            <person name="Cao H."/>
            <person name="Xiong S."/>
            <person name="Wang X."/>
            <person name="Wei L."/>
            <person name="Li C."/>
            <person name="Ma Q."/>
            <person name="Ju M."/>
            <person name="Zhao R."/>
            <person name="Li G."/>
            <person name="Mu C."/>
            <person name="Tian Q."/>
            <person name="Mei H."/>
            <person name="Zhang T."/>
            <person name="Gao T."/>
            <person name="Zhang H."/>
        </authorList>
    </citation>
    <scope>NUCLEOTIDE SEQUENCE</scope>
    <source>
        <strain evidence="5">G02</strain>
    </source>
</reference>
<reference evidence="5" key="1">
    <citation type="submission" date="2020-06" db="EMBL/GenBank/DDBJ databases">
        <authorList>
            <person name="Li T."/>
            <person name="Hu X."/>
            <person name="Zhang T."/>
            <person name="Song X."/>
            <person name="Zhang H."/>
            <person name="Dai N."/>
            <person name="Sheng W."/>
            <person name="Hou X."/>
            <person name="Wei L."/>
        </authorList>
    </citation>
    <scope>NUCLEOTIDE SEQUENCE</scope>
    <source>
        <strain evidence="5">G02</strain>
        <tissue evidence="5">Leaf</tissue>
    </source>
</reference>
<gene>
    <name evidence="5" type="ORF">Sradi_4980500</name>
</gene>
<dbReference type="PANTHER" id="PTHR45648:SF13">
    <property type="entry name" value="OS02G0290900 PROTEIN"/>
    <property type="match status" value="1"/>
</dbReference>
<name>A0AAW2MG32_SESRA</name>
<dbReference type="AlphaFoldDB" id="A0AAW2MG32"/>
<dbReference type="InterPro" id="IPR036514">
    <property type="entry name" value="SGNH_hydro_sf"/>
</dbReference>
<proteinExistence type="inferred from homology"/>
<dbReference type="SUPFAM" id="SSF52266">
    <property type="entry name" value="SGNH hydrolase"/>
    <property type="match status" value="1"/>
</dbReference>
<evidence type="ECO:0000256" key="4">
    <source>
        <dbReference type="SAM" id="Phobius"/>
    </source>
</evidence>
<comment type="caution">
    <text evidence="5">The sequence shown here is derived from an EMBL/GenBank/DDBJ whole genome shotgun (WGS) entry which is preliminary data.</text>
</comment>
<dbReference type="Pfam" id="PF00657">
    <property type="entry name" value="Lipase_GDSL"/>
    <property type="match status" value="1"/>
</dbReference>
<keyword evidence="4" id="KW-0472">Membrane</keyword>
<evidence type="ECO:0000256" key="2">
    <source>
        <dbReference type="ARBA" id="ARBA00022801"/>
    </source>
</evidence>
<dbReference type="EMBL" id="JACGWJ010000022">
    <property type="protein sequence ID" value="KAL0329938.1"/>
    <property type="molecule type" value="Genomic_DNA"/>
</dbReference>
<dbReference type="InterPro" id="IPR001087">
    <property type="entry name" value="GDSL"/>
</dbReference>
<keyword evidence="3" id="KW-0443">Lipid metabolism</keyword>
<keyword evidence="4" id="KW-1133">Transmembrane helix</keyword>
<accession>A0AAW2MG32</accession>
<dbReference type="PANTHER" id="PTHR45648">
    <property type="entry name" value="GDSL LIPASE/ACYLHYDROLASE FAMILY PROTEIN (AFU_ORTHOLOGUE AFUA_4G14700)"/>
    <property type="match status" value="1"/>
</dbReference>
<dbReference type="InterPro" id="IPR051058">
    <property type="entry name" value="GDSL_Est/Lipase"/>
</dbReference>
<dbReference type="Gene3D" id="3.40.50.1110">
    <property type="entry name" value="SGNH hydrolase"/>
    <property type="match status" value="1"/>
</dbReference>
<evidence type="ECO:0000256" key="3">
    <source>
        <dbReference type="ARBA" id="ARBA00022963"/>
    </source>
</evidence>
<comment type="similarity">
    <text evidence="1">Belongs to the 'GDSL' lipolytic enzyme family.</text>
</comment>
<dbReference type="CDD" id="cd01837">
    <property type="entry name" value="SGNH_plant_lipase_like"/>
    <property type="match status" value="1"/>
</dbReference>
<keyword evidence="2" id="KW-0378">Hydrolase</keyword>
<dbReference type="GO" id="GO:0016042">
    <property type="term" value="P:lipid catabolic process"/>
    <property type="evidence" value="ECO:0007669"/>
    <property type="project" value="UniProtKB-KW"/>
</dbReference>
<evidence type="ECO:0000313" key="5">
    <source>
        <dbReference type="EMBL" id="KAL0329938.1"/>
    </source>
</evidence>
<protein>
    <submittedName>
        <fullName evidence="5">GDSL esterase/lipase</fullName>
    </submittedName>
</protein>
<dbReference type="GO" id="GO:0016788">
    <property type="term" value="F:hydrolase activity, acting on ester bonds"/>
    <property type="evidence" value="ECO:0007669"/>
    <property type="project" value="InterPro"/>
</dbReference>
<organism evidence="5">
    <name type="scientific">Sesamum radiatum</name>
    <name type="common">Black benniseed</name>
    <dbReference type="NCBI Taxonomy" id="300843"/>
    <lineage>
        <taxon>Eukaryota</taxon>
        <taxon>Viridiplantae</taxon>
        <taxon>Streptophyta</taxon>
        <taxon>Embryophyta</taxon>
        <taxon>Tracheophyta</taxon>
        <taxon>Spermatophyta</taxon>
        <taxon>Magnoliopsida</taxon>
        <taxon>eudicotyledons</taxon>
        <taxon>Gunneridae</taxon>
        <taxon>Pentapetalae</taxon>
        <taxon>asterids</taxon>
        <taxon>lamiids</taxon>
        <taxon>Lamiales</taxon>
        <taxon>Pedaliaceae</taxon>
        <taxon>Sesamum</taxon>
    </lineage>
</organism>
<keyword evidence="4" id="KW-0812">Transmembrane</keyword>
<feature type="transmembrane region" description="Helical" evidence="4">
    <location>
        <begin position="20"/>
        <end position="41"/>
    </location>
</feature>
<keyword evidence="3" id="KW-0442">Lipid degradation</keyword>
<dbReference type="InterPro" id="IPR035669">
    <property type="entry name" value="SGNH_plant_lipase-like"/>
</dbReference>
<sequence length="426" mass="47848">MDFHPYFNRPNSPPIQELSPSFMGSFFAIKTLLILIVILFLHPIIALDYPQEIINNLYPDLVGSGNGTIASPPAEPPAPQPRNFSSLRPALFVIGDSSVDCGTNNFLGTFARADRLPYGRDFDTHQPTGRFCNGRIPVDYLALRLGLPFVPSYLGQTGSVDDMIRGVNYASAGAGIIFSSGSELGQHISLTQQIQQVMDTFQMFILILGENAAFDLISNSIFYISIGSNDYIHYYLRNISSVQSLYLPWSFNQFLAQTMKQEIQNLYNANVRNVVVMGLAPIGCAPYYLWLYDSQNGQCVEMINNMIMEFNFDMRFMVEELNHKLPGANIVFCDAFEGSMDIIKNHDRYGFNVTTDACCGLGKYRGWIMCISSDMACGNASNHIWWDQFHPTDAVNEILADNVWSSLHSSMCYPMNLQEMMSQKTK</sequence>